<evidence type="ECO:0000313" key="2">
    <source>
        <dbReference type="EMBL" id="CAG7828816.1"/>
    </source>
</evidence>
<comment type="caution">
    <text evidence="2">The sequence shown here is derived from an EMBL/GenBank/DDBJ whole genome shotgun (WGS) entry which is preliminary data.</text>
</comment>
<dbReference type="EMBL" id="CAJVCH010548964">
    <property type="protein sequence ID" value="CAG7828816.1"/>
    <property type="molecule type" value="Genomic_DNA"/>
</dbReference>
<dbReference type="OrthoDB" id="2438421at2759"/>
<reference evidence="2" key="1">
    <citation type="submission" date="2021-06" db="EMBL/GenBank/DDBJ databases">
        <authorList>
            <person name="Hodson N. C."/>
            <person name="Mongue J. A."/>
            <person name="Jaron S. K."/>
        </authorList>
    </citation>
    <scope>NUCLEOTIDE SEQUENCE</scope>
</reference>
<sequence>MLRNIPRMTISSDIWTKRGQTSSYLGVTSTFYHPKLERKVNVVLGVQQFETVTHNADDIVREMRKVLAKFGIQPQQVFRAMTDGASNMICSHRKENEIFVREEQCERRLEEEYDSMDSEPEVTSERQSTLIGAVADSESSIIENSMNPCYRR</sequence>
<evidence type="ECO:0000256" key="1">
    <source>
        <dbReference type="SAM" id="MobiDB-lite"/>
    </source>
</evidence>
<accession>A0A8J2LVC5</accession>
<protein>
    <submittedName>
        <fullName evidence="2">Uncharacterized protein</fullName>
    </submittedName>
</protein>
<feature type="region of interest" description="Disordered" evidence="1">
    <location>
        <begin position="113"/>
        <end position="137"/>
    </location>
</feature>
<organism evidence="2 3">
    <name type="scientific">Allacma fusca</name>
    <dbReference type="NCBI Taxonomy" id="39272"/>
    <lineage>
        <taxon>Eukaryota</taxon>
        <taxon>Metazoa</taxon>
        <taxon>Ecdysozoa</taxon>
        <taxon>Arthropoda</taxon>
        <taxon>Hexapoda</taxon>
        <taxon>Collembola</taxon>
        <taxon>Symphypleona</taxon>
        <taxon>Sminthuridae</taxon>
        <taxon>Allacma</taxon>
    </lineage>
</organism>
<dbReference type="Proteomes" id="UP000708208">
    <property type="component" value="Unassembled WGS sequence"/>
</dbReference>
<keyword evidence="3" id="KW-1185">Reference proteome</keyword>
<dbReference type="AlphaFoldDB" id="A0A8J2LVC5"/>
<name>A0A8J2LVC5_9HEXA</name>
<evidence type="ECO:0000313" key="3">
    <source>
        <dbReference type="Proteomes" id="UP000708208"/>
    </source>
</evidence>
<feature type="compositionally biased region" description="Acidic residues" evidence="1">
    <location>
        <begin position="113"/>
        <end position="122"/>
    </location>
</feature>
<proteinExistence type="predicted"/>
<gene>
    <name evidence="2" type="ORF">AFUS01_LOCUS38716</name>
</gene>
<feature type="non-terminal residue" evidence="2">
    <location>
        <position position="152"/>
    </location>
</feature>